<dbReference type="EMBL" id="JARJCW010000088">
    <property type="protein sequence ID" value="KAJ7195837.1"/>
    <property type="molecule type" value="Genomic_DNA"/>
</dbReference>
<reference evidence="1" key="1">
    <citation type="submission" date="2023-03" db="EMBL/GenBank/DDBJ databases">
        <title>Massive genome expansion in bonnet fungi (Mycena s.s.) driven by repeated elements and novel gene families across ecological guilds.</title>
        <authorList>
            <consortium name="Lawrence Berkeley National Laboratory"/>
            <person name="Harder C.B."/>
            <person name="Miyauchi S."/>
            <person name="Viragh M."/>
            <person name="Kuo A."/>
            <person name="Thoen E."/>
            <person name="Andreopoulos B."/>
            <person name="Lu D."/>
            <person name="Skrede I."/>
            <person name="Drula E."/>
            <person name="Henrissat B."/>
            <person name="Morin E."/>
            <person name="Kohler A."/>
            <person name="Barry K."/>
            <person name="LaButti K."/>
            <person name="Morin E."/>
            <person name="Salamov A."/>
            <person name="Lipzen A."/>
            <person name="Mereny Z."/>
            <person name="Hegedus B."/>
            <person name="Baldrian P."/>
            <person name="Stursova M."/>
            <person name="Weitz H."/>
            <person name="Taylor A."/>
            <person name="Grigoriev I.V."/>
            <person name="Nagy L.G."/>
            <person name="Martin F."/>
            <person name="Kauserud H."/>
        </authorList>
    </citation>
    <scope>NUCLEOTIDE SEQUENCE</scope>
    <source>
        <strain evidence="1">9144</strain>
    </source>
</reference>
<sequence>MSVAMQVERLLQGCHVKEVAAPSKVEPAYASVTWSGLRDLTTAISLTDLPARILRLRLATHHNFREVTPNVFANNCNSSALDKDKPSSTLFDEYTYLIVIQLIPEPPH</sequence>
<dbReference type="InterPro" id="IPR036388">
    <property type="entry name" value="WH-like_DNA-bd_sf"/>
</dbReference>
<organism evidence="1 2">
    <name type="scientific">Mycena pura</name>
    <dbReference type="NCBI Taxonomy" id="153505"/>
    <lineage>
        <taxon>Eukaryota</taxon>
        <taxon>Fungi</taxon>
        <taxon>Dikarya</taxon>
        <taxon>Basidiomycota</taxon>
        <taxon>Agaricomycotina</taxon>
        <taxon>Agaricomycetes</taxon>
        <taxon>Agaricomycetidae</taxon>
        <taxon>Agaricales</taxon>
        <taxon>Marasmiineae</taxon>
        <taxon>Mycenaceae</taxon>
        <taxon>Mycena</taxon>
    </lineage>
</organism>
<dbReference type="Proteomes" id="UP001219525">
    <property type="component" value="Unassembled WGS sequence"/>
</dbReference>
<accession>A0AAD6UVT0</accession>
<gene>
    <name evidence="1" type="ORF">GGX14DRAFT_575384</name>
</gene>
<name>A0AAD6UVT0_9AGAR</name>
<keyword evidence="2" id="KW-1185">Reference proteome</keyword>
<evidence type="ECO:0000313" key="2">
    <source>
        <dbReference type="Proteomes" id="UP001219525"/>
    </source>
</evidence>
<evidence type="ECO:0000313" key="1">
    <source>
        <dbReference type="EMBL" id="KAJ7195837.1"/>
    </source>
</evidence>
<proteinExistence type="predicted"/>
<dbReference type="Gene3D" id="1.10.10.10">
    <property type="entry name" value="Winged helix-like DNA-binding domain superfamily/Winged helix DNA-binding domain"/>
    <property type="match status" value="1"/>
</dbReference>
<dbReference type="AlphaFoldDB" id="A0AAD6UVT0"/>
<comment type="caution">
    <text evidence="1">The sequence shown here is derived from an EMBL/GenBank/DDBJ whole genome shotgun (WGS) entry which is preliminary data.</text>
</comment>
<protein>
    <submittedName>
        <fullName evidence="1">Uncharacterized protein</fullName>
    </submittedName>
</protein>